<evidence type="ECO:0000313" key="5">
    <source>
        <dbReference type="Proteomes" id="UP000264086"/>
    </source>
</evidence>
<feature type="region of interest" description="Disordered" evidence="2">
    <location>
        <begin position="73"/>
        <end position="93"/>
    </location>
</feature>
<dbReference type="Pfam" id="PF01381">
    <property type="entry name" value="HTH_3"/>
    <property type="match status" value="1"/>
</dbReference>
<dbReference type="SUPFAM" id="SSF47413">
    <property type="entry name" value="lambda repressor-like DNA-binding domains"/>
    <property type="match status" value="1"/>
</dbReference>
<evidence type="ECO:0000256" key="1">
    <source>
        <dbReference type="ARBA" id="ARBA00023125"/>
    </source>
</evidence>
<dbReference type="InterPro" id="IPR050807">
    <property type="entry name" value="TransReg_Diox_bact_type"/>
</dbReference>
<reference evidence="4 5" key="1">
    <citation type="submission" date="2018-07" db="EMBL/GenBank/DDBJ databases">
        <authorList>
            <person name="Amani N.Z."/>
            <person name="Ambroziak M.E."/>
            <person name="Biju A."/>
            <person name="Bushnell W."/>
            <person name="Calia C.N."/>
            <person name="Chen Y.J."/>
            <person name="Hill L.T."/>
            <person name="Karpinska S."/>
            <person name="Martinez K.C."/>
            <person name="Medwid J.R."/>
            <person name="Nguyen C."/>
            <person name="Oliver A."/>
            <person name="Pham J.P."/>
            <person name="Ramsey M.R."/>
            <person name="Ravi S."/>
            <person name="Sardina J.R."/>
            <person name="Senecal S.L."/>
            <person name="Sheen J."/>
            <person name="Shende N.V."/>
            <person name="Shi C.Y."/>
            <person name="Stuart L.C."/>
            <person name="Vu L."/>
            <person name="Wang L.Q."/>
            <person name="West L.J."/>
            <person name="Westgaard A.C."/>
            <person name="Liu R.B."/>
            <person name="Pierce E.C."/>
            <person name="Mohan S."/>
            <person name="Pogliano J."/>
            <person name="Delesalle V.A."/>
            <person name="Garlena R.A."/>
            <person name="Russell D.A."/>
            <person name="Pope W.H."/>
            <person name="Jacobs-Sera D."/>
            <person name="Hatfull G.F."/>
        </authorList>
    </citation>
    <scope>NUCLEOTIDE SEQUENCE [LARGE SCALE GENOMIC DNA]</scope>
</reference>
<dbReference type="CDD" id="cd00093">
    <property type="entry name" value="HTH_XRE"/>
    <property type="match status" value="1"/>
</dbReference>
<name>A0A385DP29_9CAUD</name>
<gene>
    <name evidence="4" type="primary">53</name>
    <name evidence="4" type="ORF">SEA_HANK144_53</name>
</gene>
<dbReference type="EMBL" id="MH669004">
    <property type="protein sequence ID" value="AXQ61106.1"/>
    <property type="molecule type" value="Genomic_DNA"/>
</dbReference>
<dbReference type="InterPro" id="IPR010982">
    <property type="entry name" value="Lambda_DNA-bd_dom_sf"/>
</dbReference>
<dbReference type="PANTHER" id="PTHR46797">
    <property type="entry name" value="HTH-TYPE TRANSCRIPTIONAL REGULATOR"/>
    <property type="match status" value="1"/>
</dbReference>
<dbReference type="Gene3D" id="1.10.260.40">
    <property type="entry name" value="lambda repressor-like DNA-binding domains"/>
    <property type="match status" value="1"/>
</dbReference>
<accession>A0A385DP29</accession>
<dbReference type="Proteomes" id="UP000264086">
    <property type="component" value="Segment"/>
</dbReference>
<sequence>MTRDSPGPYSRTMSANIGERLRDVRKRRGMSQRELAERSGLSISLIRKLEQGERNDTRLETARQLASALRVPTTSLMSDSSEESAGQATVDQWEPVRRALVTPPGDDGLEEPTLQGVRTALRDAMPLFSGDRFAELGAILPPLLRDAEVLAEHDPDGRAVRVKLMQLTGWLLTQTRQFDAAEMALERALDEAADRLQGASTVNTQCWLLLRRGRLAEARELATEWADETEPRMSKATPEELSAWGWLLLRMSAASVRDNRPGEAEDALRFAKSAAVAMGREYAPREDFLRTFGPVTVALKRTENAMIVGQPDKVLQLATRVPADKLKPTSNNRNRHLLDVADAYTLTRRYGEAVDVLQGINEASPQWLPNQRYARDILGRVMNKRRTLTPEMRQLADVVGLPV</sequence>
<dbReference type="PANTHER" id="PTHR46797:SF1">
    <property type="entry name" value="METHYLPHOSPHONATE SYNTHASE"/>
    <property type="match status" value="1"/>
</dbReference>
<dbReference type="Gene3D" id="1.25.40.10">
    <property type="entry name" value="Tetratricopeptide repeat domain"/>
    <property type="match status" value="1"/>
</dbReference>
<feature type="domain" description="HTH cro/C1-type" evidence="3">
    <location>
        <begin position="21"/>
        <end position="76"/>
    </location>
</feature>
<proteinExistence type="predicted"/>
<evidence type="ECO:0000259" key="3">
    <source>
        <dbReference type="PROSITE" id="PS50943"/>
    </source>
</evidence>
<dbReference type="InterPro" id="IPR001387">
    <property type="entry name" value="Cro/C1-type_HTH"/>
</dbReference>
<organism evidence="4 5">
    <name type="scientific">Streptomyces phage Hank144</name>
    <dbReference type="NCBI Taxonomy" id="2301573"/>
    <lineage>
        <taxon>Viruses</taxon>
        <taxon>Duplodnaviria</taxon>
        <taxon>Heunggongvirae</taxon>
        <taxon>Uroviricota</taxon>
        <taxon>Caudoviricetes</taxon>
        <taxon>Arquatrovirinae</taxon>
        <taxon>Janusvirus</taxon>
        <taxon>Janusvirus hank144</taxon>
    </lineage>
</organism>
<keyword evidence="1" id="KW-0238">DNA-binding</keyword>
<dbReference type="PROSITE" id="PS50943">
    <property type="entry name" value="HTH_CROC1"/>
    <property type="match status" value="1"/>
</dbReference>
<feature type="compositionally biased region" description="Polar residues" evidence="2">
    <location>
        <begin position="73"/>
        <end position="90"/>
    </location>
</feature>
<evidence type="ECO:0000256" key="2">
    <source>
        <dbReference type="SAM" id="MobiDB-lite"/>
    </source>
</evidence>
<evidence type="ECO:0000313" key="4">
    <source>
        <dbReference type="EMBL" id="AXQ61106.1"/>
    </source>
</evidence>
<dbReference type="GO" id="GO:0003700">
    <property type="term" value="F:DNA-binding transcription factor activity"/>
    <property type="evidence" value="ECO:0007669"/>
    <property type="project" value="TreeGrafter"/>
</dbReference>
<keyword evidence="5" id="KW-1185">Reference proteome</keyword>
<dbReference type="SUPFAM" id="SSF48452">
    <property type="entry name" value="TPR-like"/>
    <property type="match status" value="1"/>
</dbReference>
<dbReference type="InterPro" id="IPR011990">
    <property type="entry name" value="TPR-like_helical_dom_sf"/>
</dbReference>
<dbReference type="GO" id="GO:0003677">
    <property type="term" value="F:DNA binding"/>
    <property type="evidence" value="ECO:0007669"/>
    <property type="project" value="UniProtKB-KW"/>
</dbReference>
<protein>
    <submittedName>
        <fullName evidence="4">DNA binding protein</fullName>
    </submittedName>
</protein>
<dbReference type="RefSeq" id="YP_010055105.1">
    <property type="nucleotide sequence ID" value="NC_054661.1"/>
</dbReference>
<dbReference type="GeneID" id="64471050"/>
<dbReference type="KEGG" id="vg:64471050"/>
<dbReference type="SMART" id="SM00530">
    <property type="entry name" value="HTH_XRE"/>
    <property type="match status" value="1"/>
</dbReference>